<dbReference type="InterPro" id="IPR013783">
    <property type="entry name" value="Ig-like_fold"/>
</dbReference>
<dbReference type="Pfam" id="PF15892">
    <property type="entry name" value="BNR_4"/>
    <property type="match status" value="1"/>
</dbReference>
<gene>
    <name evidence="2" type="ORF">C2869_02940</name>
</gene>
<dbReference type="Pfam" id="PF00754">
    <property type="entry name" value="F5_F8_type_C"/>
    <property type="match status" value="1"/>
</dbReference>
<dbReference type="Gene3D" id="2.60.40.10">
    <property type="entry name" value="Immunoglobulins"/>
    <property type="match status" value="1"/>
</dbReference>
<dbReference type="AlphaFoldDB" id="A0A2S0VMK7"/>
<accession>A0A2S0VMK7</accession>
<dbReference type="KEGG" id="cate:C2869_02940"/>
<dbReference type="Gene3D" id="2.60.120.260">
    <property type="entry name" value="Galactose-binding domain-like"/>
    <property type="match status" value="1"/>
</dbReference>
<sequence>MAGLLSFSAQATISLEQEVKVTDKALYFNGVKKSSVTTARNDPDIGPGQYDYMYGPSISPHGDAIKVYKDYVFMTWYKGGKYNRRVMLTRYNMKTGTSKSIEFPHQHTGFEGRWWVGETHNTIAVGISPKNETIHLLYDMHAYHQGTDAGGNGSFAKDYFRYSYSVAGAATVADSQFTLSKFVKDTSSKSEGPDDYKHLSMTGTENHSKFSRLTYPSFFLNDQGDLFMHMRYGTSHDGKIVYNKYDGVSKWNSFSDFNSTGAQSKGADYNWSIYGSMKYVDGKIRIGFQRRLSNGNDKFKYQNGIYYAYSNDPSGQSQWKNYKGQSISMPVVDAANLLVTEPGDLVQTTAKNQVNIVSGFDWTVTDAGDVHIISKVKDQQYNKTVYTHSYQKGGTGDFITKTDFPGAESIYTSGDKVYLIGLQNGRPFIDQATGGTNNFSRVYSGTDTGKTFTKGVVHIYEGKLYYYLLEAGSGDKRNAYLQIIDLALDPQVSFDQNNVVVNEGYNQLSVEALATSPVQGTSIDNVKLYVDGSLLRQENVAPYEWGHAGKPDELLGLSVGEHTVRAVATDSNGNEGEASTTITVNALPITIETVDAEQSPNVAANLLDGDKNDSSRWSAQGFPKTVMFDLGVSKTVTGTKMWTYLDRAYQYRIEVSKYKGSGFTTIANKQGNTSTGQPLTTSFNATGRYVKLVVTGAHNYSGDWVSINEVEITTD</sequence>
<organism evidence="2 3">
    <name type="scientific">Saccharobesus litoralis</name>
    <dbReference type="NCBI Taxonomy" id="2172099"/>
    <lineage>
        <taxon>Bacteria</taxon>
        <taxon>Pseudomonadati</taxon>
        <taxon>Pseudomonadota</taxon>
        <taxon>Gammaproteobacteria</taxon>
        <taxon>Alteromonadales</taxon>
        <taxon>Alteromonadaceae</taxon>
        <taxon>Saccharobesus</taxon>
    </lineage>
</organism>
<proteinExistence type="predicted"/>
<dbReference type="SUPFAM" id="SSF49785">
    <property type="entry name" value="Galactose-binding domain-like"/>
    <property type="match status" value="1"/>
</dbReference>
<name>A0A2S0VMK7_9ALTE</name>
<keyword evidence="3" id="KW-1185">Reference proteome</keyword>
<dbReference type="EMBL" id="CP026604">
    <property type="protein sequence ID" value="AWB65454.1"/>
    <property type="molecule type" value="Genomic_DNA"/>
</dbReference>
<dbReference type="Proteomes" id="UP000244441">
    <property type="component" value="Chromosome"/>
</dbReference>
<protein>
    <recommendedName>
        <fullName evidence="1">F5/8 type C domain-containing protein</fullName>
    </recommendedName>
</protein>
<evidence type="ECO:0000313" key="3">
    <source>
        <dbReference type="Proteomes" id="UP000244441"/>
    </source>
</evidence>
<dbReference type="InterPro" id="IPR000421">
    <property type="entry name" value="FA58C"/>
</dbReference>
<evidence type="ECO:0000313" key="2">
    <source>
        <dbReference type="EMBL" id="AWB65454.1"/>
    </source>
</evidence>
<reference evidence="2 3" key="1">
    <citation type="submission" date="2018-01" db="EMBL/GenBank/DDBJ databases">
        <title>Genome sequence of a Cantenovulum-like bacteria.</title>
        <authorList>
            <person name="Tan W.R."/>
            <person name="Lau N.-S."/>
            <person name="Go F."/>
            <person name="Amirul A.-A.A."/>
        </authorList>
    </citation>
    <scope>NUCLEOTIDE SEQUENCE [LARGE SCALE GENOMIC DNA]</scope>
    <source>
        <strain evidence="2 3">CCB-QB4</strain>
    </source>
</reference>
<feature type="domain" description="F5/8 type C" evidence="1">
    <location>
        <begin position="597"/>
        <end position="710"/>
    </location>
</feature>
<dbReference type="OrthoDB" id="315328at2"/>
<dbReference type="InterPro" id="IPR008979">
    <property type="entry name" value="Galactose-bd-like_sf"/>
</dbReference>
<evidence type="ECO:0000259" key="1">
    <source>
        <dbReference type="Pfam" id="PF00754"/>
    </source>
</evidence>